<evidence type="ECO:0000256" key="1">
    <source>
        <dbReference type="ARBA" id="ARBA00022737"/>
    </source>
</evidence>
<evidence type="ECO:0000259" key="2">
    <source>
        <dbReference type="Pfam" id="PF17908"/>
    </source>
</evidence>
<accession>A0A0L0C654</accession>
<keyword evidence="1" id="KW-0677">Repeat</keyword>
<evidence type="ECO:0000313" key="4">
    <source>
        <dbReference type="EMBL" id="KNC27770.1"/>
    </source>
</evidence>
<dbReference type="SMART" id="SM00320">
    <property type="entry name" value="WD40"/>
    <property type="match status" value="2"/>
</dbReference>
<gene>
    <name evidence="4" type="ORF">FF38_06962</name>
</gene>
<proteinExistence type="predicted"/>
<dbReference type="OMA" id="VKLWSLW"/>
<comment type="caution">
    <text evidence="4">The sequence shown here is derived from an EMBL/GenBank/DDBJ whole genome shotgun (WGS) entry which is preliminary data.</text>
</comment>
<dbReference type="Pfam" id="PF22164">
    <property type="entry name" value="WHD_Dark"/>
    <property type="match status" value="1"/>
</dbReference>
<dbReference type="Proteomes" id="UP000037069">
    <property type="component" value="Unassembled WGS sequence"/>
</dbReference>
<dbReference type="InterPro" id="IPR011047">
    <property type="entry name" value="Quinoprotein_ADH-like_sf"/>
</dbReference>
<dbReference type="SUPFAM" id="SSF52540">
    <property type="entry name" value="P-loop containing nucleoside triphosphate hydrolases"/>
    <property type="match status" value="1"/>
</dbReference>
<feature type="domain" description="Dark winged-helix" evidence="3">
    <location>
        <begin position="310"/>
        <end position="364"/>
    </location>
</feature>
<dbReference type="EMBL" id="JRES01000848">
    <property type="protein sequence ID" value="KNC27770.1"/>
    <property type="molecule type" value="Genomic_DNA"/>
</dbReference>
<dbReference type="STRING" id="7375.A0A0L0C654"/>
<evidence type="ECO:0000259" key="3">
    <source>
        <dbReference type="Pfam" id="PF22164"/>
    </source>
</evidence>
<organism evidence="4 5">
    <name type="scientific">Lucilia cuprina</name>
    <name type="common">Green bottle fly</name>
    <name type="synonym">Australian sheep blowfly</name>
    <dbReference type="NCBI Taxonomy" id="7375"/>
    <lineage>
        <taxon>Eukaryota</taxon>
        <taxon>Metazoa</taxon>
        <taxon>Ecdysozoa</taxon>
        <taxon>Arthropoda</taxon>
        <taxon>Hexapoda</taxon>
        <taxon>Insecta</taxon>
        <taxon>Pterygota</taxon>
        <taxon>Neoptera</taxon>
        <taxon>Endopterygota</taxon>
        <taxon>Diptera</taxon>
        <taxon>Brachycera</taxon>
        <taxon>Muscomorpha</taxon>
        <taxon>Oestroidea</taxon>
        <taxon>Calliphoridae</taxon>
        <taxon>Luciliinae</taxon>
        <taxon>Lucilia</taxon>
    </lineage>
</organism>
<dbReference type="GO" id="GO:0005829">
    <property type="term" value="C:cytosol"/>
    <property type="evidence" value="ECO:0007669"/>
    <property type="project" value="UniProtKB-ARBA"/>
</dbReference>
<dbReference type="OrthoDB" id="1357022at2759"/>
<dbReference type="InterPro" id="IPR036388">
    <property type="entry name" value="WH-like_DNA-bd_sf"/>
</dbReference>
<dbReference type="SUPFAM" id="SSF50998">
    <property type="entry name" value="Quinoprotein alcohol dehydrogenase-like"/>
    <property type="match status" value="1"/>
</dbReference>
<dbReference type="Gene3D" id="1.25.40.370">
    <property type="match status" value="1"/>
</dbReference>
<dbReference type="Pfam" id="PF17908">
    <property type="entry name" value="APAF1_C"/>
    <property type="match status" value="1"/>
</dbReference>
<dbReference type="InterPro" id="IPR054042">
    <property type="entry name" value="WHD_Dark"/>
</dbReference>
<dbReference type="Gene3D" id="3.40.50.300">
    <property type="entry name" value="P-loop containing nucleotide triphosphate hydrolases"/>
    <property type="match status" value="1"/>
</dbReference>
<dbReference type="InterPro" id="IPR041452">
    <property type="entry name" value="APAF1_C"/>
</dbReference>
<dbReference type="InterPro" id="IPR015943">
    <property type="entry name" value="WD40/YVTN_repeat-like_dom_sf"/>
</dbReference>
<reference evidence="4 5" key="1">
    <citation type="journal article" date="2015" name="Nat. Commun.">
        <title>Lucilia cuprina genome unlocks parasitic fly biology to underpin future interventions.</title>
        <authorList>
            <person name="Anstead C.A."/>
            <person name="Korhonen P.K."/>
            <person name="Young N.D."/>
            <person name="Hall R.S."/>
            <person name="Jex A.R."/>
            <person name="Murali S.C."/>
            <person name="Hughes D.S."/>
            <person name="Lee S.F."/>
            <person name="Perry T."/>
            <person name="Stroehlein A.J."/>
            <person name="Ansell B.R."/>
            <person name="Breugelmans B."/>
            <person name="Hofmann A."/>
            <person name="Qu J."/>
            <person name="Dugan S."/>
            <person name="Lee S.L."/>
            <person name="Chao H."/>
            <person name="Dinh H."/>
            <person name="Han Y."/>
            <person name="Doddapaneni H.V."/>
            <person name="Worley K.C."/>
            <person name="Muzny D.M."/>
            <person name="Ioannidis P."/>
            <person name="Waterhouse R.M."/>
            <person name="Zdobnov E.M."/>
            <person name="James P.J."/>
            <person name="Bagnall N.H."/>
            <person name="Kotze A.C."/>
            <person name="Gibbs R.A."/>
            <person name="Richards S."/>
            <person name="Batterham P."/>
            <person name="Gasser R.B."/>
        </authorList>
    </citation>
    <scope>NUCLEOTIDE SEQUENCE [LARGE SCALE GENOMIC DNA]</scope>
    <source>
        <strain evidence="4 5">LS</strain>
        <tissue evidence="4">Full body</tissue>
    </source>
</reference>
<dbReference type="InterPro" id="IPR027417">
    <property type="entry name" value="P-loop_NTPase"/>
</dbReference>
<sequence length="1405" mass="162351">MPDVKILKFFDIIYNDYKWIVDKIKAEVNDPSENTSVFLKHLKALQSEFIKHTKYNVHRTRKFLELRSKLRSLNPKIGPCSVVLLGGLGSGKKWLSLDVCSDYSVMKSMNFKIYWIDCYNCTSQLEDYKALKVLMIKINPQHQFDDTYSTENFLRLKEQIKLQMKTKDGRNDCLLVLANVQNIKCQEAFNLGCKRLIITRNKKVSDSLPPKLNEHIKLDQGFTLMEFYLLLDKYLQYDWRKDSIGMANDIYHLSHGDPYLLSIIARNIGEKKSNWNEWTNNINKLQIPDAKFQRDIEKSLEIMNQRELELYATFAVFPYCAQIPVALLAHLWNKKPYEAEDIVNKFDANSFVQKQILEDNDTIVCTVKVVYSSYIKNCNKMQQLINIQELHRKIIEYYKVEECLRERKDVDLDFNTHDGYVLRWIGYHLFGGNYKRLLSKLYKDFGFLGQKMRAVGLNNTIADLRNYDSEISLGERKYSFKKMKAFLAKMEEKIMHFPDCCLLQYALLSDDFICENALQQIEQFPRRLWFSERGQYQQWRFICSLPQSARLVRILDEDLCLVVLTNNNTLLVDLSLDSRCSYLLLMCGVNITDIHIFDNKTHVLTLDLYGSLKLWDISLEKRRLINQRQHAVGNVNANIVSCTANLLCPKQNINELINSWARIQTFYFDVPSIGMPGTLLVALKGGLLKFFDWDPNTKEFKLNSYKISHQTYIDKIHSISQIKTHYMIIYYTENGNMDATFLKLRNTEQEMKKFPWPKNAKLVYHKVCDNVVLLVFNHMVVRLSLTLQPFDGDLEILYDSPENVINCGKLLLDNKYLMLGTTRGLIIFDIVNGNETLQSSVSENIISLDNYDLDDEEFKSMIVCGSSNKNIAYIYGLRLAHDQTLAWEHSLFRQSEELAHLEQLKNTRFVGQKLFDVCEEDDTLYAVDSKNRIHQICRAETKNWSIIPSLDVQQNVIGIHCFKNSVIVSYENGDIYNLQEKRLIIRANEIIDKEFILKTVDNSLLVTSSALEMTYVKHIKENENENKITTFRFLTKYCYMIMGKYFLIVNNFGASLFFDCENNFSYTFGIPAYSLLTACDLKDNVLFLGFSSYEVHIYSLDTDAGGSIRCHKRAEIPPLKDVQITCLTASDNAKLLAIGLDTTTSNGFRSCGDIELFKLNDDYKPQLIFCLKSHVRPINDLKFSPQNEVLVSVAEQICFWNINYVLNNPLDVGSKKRHSSRFTSQKSAEEVDFKGAVEGQQQRRDRFLNIQQKFLASLDSSTHKLGHSSNISHTNSMEQSVCSDDLNDDSVFSNSIDKIDEGSWSYLMGPSDKPELLSCLKLDGNEAKQIFVNKNFTQFFTIDNEGVYYNLQRIKPSNPVPTEEEVDMTDSTSSSINLDYLDVHRLSVASSTMSGTDVVDTANNT</sequence>
<protein>
    <submittedName>
        <fullName evidence="4">Uncharacterized protein</fullName>
    </submittedName>
</protein>
<dbReference type="PANTHER" id="PTHR22845">
    <property type="entry name" value="APOPTOTIC PROTEASE-ACTIVATING FACTOR 1"/>
    <property type="match status" value="1"/>
</dbReference>
<keyword evidence="5" id="KW-1185">Reference proteome</keyword>
<dbReference type="InterPro" id="IPR001680">
    <property type="entry name" value="WD40_rpt"/>
</dbReference>
<evidence type="ECO:0000313" key="5">
    <source>
        <dbReference type="Proteomes" id="UP000037069"/>
    </source>
</evidence>
<dbReference type="Gene3D" id="1.10.10.10">
    <property type="entry name" value="Winged helix-like DNA-binding domain superfamily/Winged helix DNA-binding domain"/>
    <property type="match status" value="1"/>
</dbReference>
<dbReference type="Gene3D" id="2.130.10.10">
    <property type="entry name" value="YVTN repeat-like/Quinoprotein amine dehydrogenase"/>
    <property type="match status" value="1"/>
</dbReference>
<feature type="domain" description="APAF-1 helical" evidence="2">
    <location>
        <begin position="388"/>
        <end position="507"/>
    </location>
</feature>
<dbReference type="PANTHER" id="PTHR22845:SF5">
    <property type="entry name" value="APOPTOTIC PROTEASE-ACTIVATING FACTOR 1"/>
    <property type="match status" value="1"/>
</dbReference>
<name>A0A0L0C654_LUCCU</name>